<keyword evidence="1" id="KW-0812">Transmembrane</keyword>
<evidence type="ECO:0000313" key="2">
    <source>
        <dbReference type="EMBL" id="NNU26097.1"/>
    </source>
</evidence>
<gene>
    <name evidence="2" type="ORF">HLI28_00855</name>
</gene>
<proteinExistence type="predicted"/>
<keyword evidence="1" id="KW-1133">Transmembrane helix</keyword>
<sequence length="112" mass="11816">MIASLQFYVFVILAIVIFVIEVFALVDAVRRPAHGFTAEGKLSKPIWLVILGVATALGFLALPTSGGAISSLGFLSIVAVVAAIIYLVDVRPRLKPYGTGRGKGRSQGSSGW</sequence>
<dbReference type="EMBL" id="JABFAJ010000003">
    <property type="protein sequence ID" value="NNU26097.1"/>
    <property type="molecule type" value="Genomic_DNA"/>
</dbReference>
<evidence type="ECO:0000313" key="3">
    <source>
        <dbReference type="Proteomes" id="UP000557204"/>
    </source>
</evidence>
<comment type="caution">
    <text evidence="2">The sequence shown here is derived from an EMBL/GenBank/DDBJ whole genome shotgun (WGS) entry which is preliminary data.</text>
</comment>
<dbReference type="RefSeq" id="WP_171245613.1">
    <property type="nucleotide sequence ID" value="NZ_JABFAJ010000003.1"/>
</dbReference>
<protein>
    <submittedName>
        <fullName evidence="2">DUF2516 family protein</fullName>
    </submittedName>
</protein>
<accession>A0A849K4M0</accession>
<feature type="transmembrane region" description="Helical" evidence="1">
    <location>
        <begin position="68"/>
        <end position="88"/>
    </location>
</feature>
<keyword evidence="1" id="KW-0472">Membrane</keyword>
<keyword evidence="3" id="KW-1185">Reference proteome</keyword>
<evidence type="ECO:0000256" key="1">
    <source>
        <dbReference type="SAM" id="Phobius"/>
    </source>
</evidence>
<name>A0A849K4M0_9MICO</name>
<dbReference type="AlphaFoldDB" id="A0A849K4M0"/>
<dbReference type="Pfam" id="PF10724">
    <property type="entry name" value="DUF2516"/>
    <property type="match status" value="1"/>
</dbReference>
<dbReference type="InterPro" id="IPR019662">
    <property type="entry name" value="DUF2516"/>
</dbReference>
<reference evidence="2 3" key="1">
    <citation type="submission" date="2020-05" db="EMBL/GenBank/DDBJ databases">
        <title>Genome sequence of Isoptericola sp. JC619 isolated from Chilika lagoon, India.</title>
        <authorList>
            <person name="Kumar D."/>
            <person name="Appam K."/>
            <person name="Gandham S."/>
            <person name="Uppada J."/>
            <person name="Sasikala C."/>
            <person name="Venkata Ramana C."/>
        </authorList>
    </citation>
    <scope>NUCLEOTIDE SEQUENCE [LARGE SCALE GENOMIC DNA]</scope>
    <source>
        <strain evidence="2 3">JC619</strain>
    </source>
</reference>
<dbReference type="Proteomes" id="UP000557204">
    <property type="component" value="Unassembled WGS sequence"/>
</dbReference>
<feature type="transmembrane region" description="Helical" evidence="1">
    <location>
        <begin position="6"/>
        <end position="26"/>
    </location>
</feature>
<organism evidence="2 3">
    <name type="scientific">Isoptericola sediminis</name>
    <dbReference type="NCBI Taxonomy" id="2733572"/>
    <lineage>
        <taxon>Bacteria</taxon>
        <taxon>Bacillati</taxon>
        <taxon>Actinomycetota</taxon>
        <taxon>Actinomycetes</taxon>
        <taxon>Micrococcales</taxon>
        <taxon>Promicromonosporaceae</taxon>
        <taxon>Isoptericola</taxon>
    </lineage>
</organism>
<feature type="transmembrane region" description="Helical" evidence="1">
    <location>
        <begin position="46"/>
        <end position="62"/>
    </location>
</feature>